<keyword evidence="10" id="KW-0028">Amino-acid biosynthesis</keyword>
<dbReference type="GO" id="GO:0051287">
    <property type="term" value="F:NAD binding"/>
    <property type="evidence" value="ECO:0007669"/>
    <property type="project" value="UniProtKB-UniRule"/>
</dbReference>
<evidence type="ECO:0000259" key="13">
    <source>
        <dbReference type="Pfam" id="PF02826"/>
    </source>
</evidence>
<protein>
    <recommendedName>
        <fullName evidence="10">D-3-phosphoglycerate dehydrogenase</fullName>
        <ecNumber evidence="10">1.1.1.95</ecNumber>
    </recommendedName>
</protein>
<dbReference type="InterPro" id="IPR006139">
    <property type="entry name" value="D-isomer_2_OHA_DH_cat_dom"/>
</dbReference>
<feature type="domain" description="D-isomer specific 2-hydroxyacid dehydrogenase NAD-binding" evidence="13">
    <location>
        <begin position="124"/>
        <end position="303"/>
    </location>
</feature>
<evidence type="ECO:0000259" key="14">
    <source>
        <dbReference type="Pfam" id="PF19304"/>
    </source>
</evidence>
<evidence type="ECO:0000256" key="10">
    <source>
        <dbReference type="RuleBase" id="RU363003"/>
    </source>
</evidence>
<dbReference type="EMBL" id="LKEB01000090">
    <property type="protein sequence ID" value="ROV91557.1"/>
    <property type="molecule type" value="Genomic_DNA"/>
</dbReference>
<evidence type="ECO:0000256" key="1">
    <source>
        <dbReference type="ARBA" id="ARBA00005216"/>
    </source>
</evidence>
<dbReference type="Pfam" id="PF02826">
    <property type="entry name" value="2-Hacid_dh_C"/>
    <property type="match status" value="1"/>
</dbReference>
<dbReference type="Pfam" id="PF19304">
    <property type="entry name" value="PGDH_inter"/>
    <property type="match status" value="1"/>
</dbReference>
<name>A0A423VKL4_9PEZI</name>
<dbReference type="InterPro" id="IPR045865">
    <property type="entry name" value="ACT-like_dom_sf"/>
</dbReference>
<dbReference type="Proteomes" id="UP000285146">
    <property type="component" value="Unassembled WGS sequence"/>
</dbReference>
<evidence type="ECO:0000256" key="8">
    <source>
        <dbReference type="ARBA" id="ARBA00023299"/>
    </source>
</evidence>
<dbReference type="SUPFAM" id="SSF52283">
    <property type="entry name" value="Formate/glycerate dehydrogenase catalytic domain-like"/>
    <property type="match status" value="1"/>
</dbReference>
<dbReference type="PANTHER" id="PTHR42938:SF22">
    <property type="entry name" value="D-3-PHOSPHOGLYCERATE DEHYDROGENASE"/>
    <property type="match status" value="1"/>
</dbReference>
<dbReference type="InterPro" id="IPR006236">
    <property type="entry name" value="PGDH"/>
</dbReference>
<comment type="similarity">
    <text evidence="2 10">Belongs to the D-isomer specific 2-hydroxyacid dehydrogenase family.</text>
</comment>
<comment type="subunit">
    <text evidence="3">Homotetramer.</text>
</comment>
<dbReference type="SUPFAM" id="SSF143548">
    <property type="entry name" value="Serine metabolism enzymes domain"/>
    <property type="match status" value="1"/>
</dbReference>
<dbReference type="EC" id="1.1.1.95" evidence="10"/>
<dbReference type="GO" id="GO:0004617">
    <property type="term" value="F:phosphoglycerate dehydrogenase activity"/>
    <property type="evidence" value="ECO:0007669"/>
    <property type="project" value="UniProtKB-EC"/>
</dbReference>
<evidence type="ECO:0000313" key="15">
    <source>
        <dbReference type="EMBL" id="ROV91557.1"/>
    </source>
</evidence>
<accession>A0A423VKL4</accession>
<dbReference type="NCBIfam" id="TIGR01327">
    <property type="entry name" value="PGDH"/>
    <property type="match status" value="1"/>
</dbReference>
<reference evidence="15 16" key="1">
    <citation type="submission" date="2015-09" db="EMBL/GenBank/DDBJ databases">
        <title>Host preference determinants of Valsa canker pathogens revealed by comparative genomics.</title>
        <authorList>
            <person name="Yin Z."/>
            <person name="Huang L."/>
        </authorList>
    </citation>
    <scope>NUCLEOTIDE SEQUENCE [LARGE SCALE GENOMIC DNA]</scope>
    <source>
        <strain evidence="15 16">SXYLt</strain>
    </source>
</reference>
<evidence type="ECO:0000256" key="6">
    <source>
        <dbReference type="ARBA" id="ARBA00023002"/>
    </source>
</evidence>
<dbReference type="SUPFAM" id="SSF51735">
    <property type="entry name" value="NAD(P)-binding Rossmann-fold domains"/>
    <property type="match status" value="1"/>
</dbReference>
<dbReference type="AlphaFoldDB" id="A0A423VKL4"/>
<dbReference type="STRING" id="1230097.A0A423VKL4"/>
<dbReference type="PANTHER" id="PTHR42938">
    <property type="entry name" value="FORMATE DEHYDROGENASE 1"/>
    <property type="match status" value="1"/>
</dbReference>
<evidence type="ECO:0000256" key="9">
    <source>
        <dbReference type="ARBA" id="ARBA00048731"/>
    </source>
</evidence>
<organism evidence="15 16">
    <name type="scientific">Cytospora leucostoma</name>
    <dbReference type="NCBI Taxonomy" id="1230097"/>
    <lineage>
        <taxon>Eukaryota</taxon>
        <taxon>Fungi</taxon>
        <taxon>Dikarya</taxon>
        <taxon>Ascomycota</taxon>
        <taxon>Pezizomycotina</taxon>
        <taxon>Sordariomycetes</taxon>
        <taxon>Sordariomycetidae</taxon>
        <taxon>Diaporthales</taxon>
        <taxon>Cytosporaceae</taxon>
        <taxon>Cytospora</taxon>
    </lineage>
</organism>
<dbReference type="UniPathway" id="UPA00135">
    <property type="reaction ID" value="UER00196"/>
</dbReference>
<dbReference type="InParanoid" id="A0A423VKL4"/>
<dbReference type="InterPro" id="IPR045626">
    <property type="entry name" value="PGDH_ASB_dom"/>
</dbReference>
<evidence type="ECO:0000313" key="16">
    <source>
        <dbReference type="Proteomes" id="UP000285146"/>
    </source>
</evidence>
<keyword evidence="16" id="KW-1185">Reference proteome</keyword>
<dbReference type="CDD" id="cd04902">
    <property type="entry name" value="ACT_3PGDH-xct"/>
    <property type="match status" value="1"/>
</dbReference>
<proteinExistence type="inferred from homology"/>
<comment type="catalytic activity">
    <reaction evidence="9 10">
        <text>(2R)-3-phosphoglycerate + NAD(+) = 3-phosphooxypyruvate + NADH + H(+)</text>
        <dbReference type="Rhea" id="RHEA:12641"/>
        <dbReference type="ChEBI" id="CHEBI:15378"/>
        <dbReference type="ChEBI" id="CHEBI:18110"/>
        <dbReference type="ChEBI" id="CHEBI:57540"/>
        <dbReference type="ChEBI" id="CHEBI:57945"/>
        <dbReference type="ChEBI" id="CHEBI:58272"/>
        <dbReference type="EC" id="1.1.1.95"/>
    </reaction>
</comment>
<keyword evidence="7 10" id="KW-0520">NAD</keyword>
<evidence type="ECO:0000256" key="5">
    <source>
        <dbReference type="ARBA" id="ARBA00022990"/>
    </source>
</evidence>
<feature type="domain" description="D-isomer specific 2-hydroxyacid dehydrogenase catalytic" evidence="12">
    <location>
        <begin position="22"/>
        <end position="335"/>
    </location>
</feature>
<evidence type="ECO:0000259" key="12">
    <source>
        <dbReference type="Pfam" id="PF00389"/>
    </source>
</evidence>
<evidence type="ECO:0000256" key="2">
    <source>
        <dbReference type="ARBA" id="ARBA00005854"/>
    </source>
</evidence>
<feature type="domain" description="D-3-phosphoglycerate dehydrogenase ASB" evidence="14">
    <location>
        <begin position="346"/>
        <end position="452"/>
    </location>
</feature>
<gene>
    <name evidence="15" type="ORF">VPNG_09741</name>
</gene>
<dbReference type="InterPro" id="IPR029009">
    <property type="entry name" value="ASB_dom_sf"/>
</dbReference>
<dbReference type="Gene3D" id="3.30.1330.90">
    <property type="entry name" value="D-3-phosphoglycerate dehydrogenase, domain 3"/>
    <property type="match status" value="1"/>
</dbReference>
<evidence type="ECO:0000256" key="7">
    <source>
        <dbReference type="ARBA" id="ARBA00023027"/>
    </source>
</evidence>
<comment type="caution">
    <text evidence="15">The sequence shown here is derived from an EMBL/GenBank/DDBJ whole genome shotgun (WGS) entry which is preliminary data.</text>
</comment>
<keyword evidence="6 10" id="KW-0560">Oxidoreductase</keyword>
<evidence type="ECO:0000256" key="11">
    <source>
        <dbReference type="SAM" id="MobiDB-lite"/>
    </source>
</evidence>
<dbReference type="FunFam" id="3.40.50.720:FF:000021">
    <property type="entry name" value="D-3-phosphoglycerate dehydrogenase"/>
    <property type="match status" value="1"/>
</dbReference>
<dbReference type="FunFam" id="3.30.1330.90:FF:000003">
    <property type="entry name" value="D-3-phosphoglycerate dehydrogenase"/>
    <property type="match status" value="1"/>
</dbReference>
<evidence type="ECO:0000256" key="3">
    <source>
        <dbReference type="ARBA" id="ARBA00011881"/>
    </source>
</evidence>
<feature type="region of interest" description="Disordered" evidence="11">
    <location>
        <begin position="1"/>
        <end position="21"/>
    </location>
</feature>
<feature type="compositionally biased region" description="Polar residues" evidence="11">
    <location>
        <begin position="11"/>
        <end position="21"/>
    </location>
</feature>
<dbReference type="SUPFAM" id="SSF55021">
    <property type="entry name" value="ACT-like"/>
    <property type="match status" value="1"/>
</dbReference>
<keyword evidence="4" id="KW-0597">Phosphoprotein</keyword>
<dbReference type="InterPro" id="IPR036291">
    <property type="entry name" value="NAD(P)-bd_dom_sf"/>
</dbReference>
<sequence>MAPSAVARAPTASQANGSSSRILVPEELSPEGLTVLQDAGFDVDVRPGLTPQDLLSLIPTYHALIVRSETKVTSQVLTAGSKLRVIARAGVGVDNIDVEAATAQGIMVVNSPAGNIVAAAEHTIALLLATARNLGRADAGVKSRKWERGRLVGVEIGRKILGIVGLGKVGMKVARMAIGLGMRVVGVDPYMSADVARQNGVEMMACLEEMLPKVDFLTIHTPLLASTSDLVGEKEFRAMKDTARVLNVARGGIYNEQSLIDALDEGWIAGAGIDVFTSEPPQHGSTAEKLASHPRVVATPHLGASTVEAQENVSLDVCTQVMAILRGGLPTTAVNAPLILPEEYGKLQPYVRLVERMGGLYTQHFVGRKGGLMGGRRFELIYQGELASVSNSRPLFAALVKGLTSSISDSGGRDVNIVNAGRIAKDKGISISETHAREAMEDLVYASLVTLRSYDSRGLGGGEGEGGGEDEGETVGEQVIEGYVSGSEVYISKLDRFRCNFRPEGRLLFLHNFDEPGKIGNVGMILGRFRINIAYMQVASLDMDRTAVGAGDGDKARKQRQKHGGDEALMILGVDGEVTKEVVRELERSEGILDVNLVRL</sequence>
<dbReference type="Gene3D" id="3.40.50.720">
    <property type="entry name" value="NAD(P)-binding Rossmann-like Domain"/>
    <property type="match status" value="2"/>
</dbReference>
<dbReference type="Pfam" id="PF00389">
    <property type="entry name" value="2-Hacid_dh"/>
    <property type="match status" value="1"/>
</dbReference>
<keyword evidence="5" id="KW-0007">Acetylation</keyword>
<evidence type="ECO:0000256" key="4">
    <source>
        <dbReference type="ARBA" id="ARBA00022553"/>
    </source>
</evidence>
<comment type="pathway">
    <text evidence="1 10">Amino-acid biosynthesis; L-serine biosynthesis; L-serine from 3-phospho-D-glycerate: step 1/3.</text>
</comment>
<dbReference type="GO" id="GO:0006564">
    <property type="term" value="P:L-serine biosynthetic process"/>
    <property type="evidence" value="ECO:0007669"/>
    <property type="project" value="UniProtKB-KW"/>
</dbReference>
<dbReference type="OrthoDB" id="298012at2759"/>
<keyword evidence="8 10" id="KW-0718">Serine biosynthesis</keyword>
<dbReference type="InterPro" id="IPR006140">
    <property type="entry name" value="D-isomer_DH_NAD-bd"/>
</dbReference>
<dbReference type="CDD" id="cd12173">
    <property type="entry name" value="PGDH_4"/>
    <property type="match status" value="1"/>
</dbReference>
<dbReference type="Gene3D" id="3.30.70.260">
    <property type="match status" value="1"/>
</dbReference>